<name>A0A9Q2W5I0_9MICO</name>
<comment type="caution">
    <text evidence="2">The sequence shown here is derived from an EMBL/GenBank/DDBJ whole genome shotgun (WGS) entry which is preliminary data.</text>
</comment>
<dbReference type="EMBL" id="JAHEWX010000007">
    <property type="protein sequence ID" value="MBT1541694.1"/>
    <property type="molecule type" value="Genomic_DNA"/>
</dbReference>
<evidence type="ECO:0000313" key="2">
    <source>
        <dbReference type="EMBL" id="MBT1541694.1"/>
    </source>
</evidence>
<organism evidence="2 3">
    <name type="scientific">Curtobacterium flaccumfaciens pv. flaccumfaciens</name>
    <dbReference type="NCBI Taxonomy" id="138532"/>
    <lineage>
        <taxon>Bacteria</taxon>
        <taxon>Bacillati</taxon>
        <taxon>Actinomycetota</taxon>
        <taxon>Actinomycetes</taxon>
        <taxon>Micrococcales</taxon>
        <taxon>Microbacteriaceae</taxon>
        <taxon>Curtobacterium</taxon>
    </lineage>
</organism>
<feature type="compositionally biased region" description="Polar residues" evidence="1">
    <location>
        <begin position="1"/>
        <end position="14"/>
    </location>
</feature>
<dbReference type="AlphaFoldDB" id="A0A9Q2W5I0"/>
<gene>
    <name evidence="2" type="ORF">KK103_07980</name>
</gene>
<protein>
    <submittedName>
        <fullName evidence="2">Uncharacterized protein</fullName>
    </submittedName>
</protein>
<dbReference type="Proteomes" id="UP000709437">
    <property type="component" value="Unassembled WGS sequence"/>
</dbReference>
<accession>A0A9Q2W5I0</accession>
<evidence type="ECO:0000313" key="3">
    <source>
        <dbReference type="Proteomes" id="UP000709437"/>
    </source>
</evidence>
<proteinExistence type="predicted"/>
<reference evidence="2" key="1">
    <citation type="submission" date="2021-05" db="EMBL/GenBank/DDBJ databases">
        <title>Whole genome sequence of Curtobacterium flaccumfaciens pv. flaccumfaciens strain CFBP 3417.</title>
        <authorList>
            <person name="Osdaghi E."/>
            <person name="Taghouti G."/>
            <person name="Portier P."/>
            <person name="Fazliarab A."/>
            <person name="Taghavi S.M."/>
            <person name="Briand M."/>
            <person name="Le-Saux M."/>
            <person name="Jacques M.-A."/>
        </authorList>
    </citation>
    <scope>NUCLEOTIDE SEQUENCE</scope>
    <source>
        <strain evidence="2">CFBP 3417</strain>
    </source>
</reference>
<evidence type="ECO:0000256" key="1">
    <source>
        <dbReference type="SAM" id="MobiDB-lite"/>
    </source>
</evidence>
<feature type="region of interest" description="Disordered" evidence="1">
    <location>
        <begin position="1"/>
        <end position="20"/>
    </location>
</feature>
<dbReference type="GeneID" id="99623070"/>
<sequence length="64" mass="6859">MTDSTTTSTPSNYESADGVDPLRVTTYRQVRKAARRGHALPGDVGEPSLADLVNARKNGIAESR</sequence>
<dbReference type="RefSeq" id="WP_042540396.1">
    <property type="nucleotide sequence ID" value="NZ_JAHEWX010000007.1"/>
</dbReference>